<dbReference type="EMBL" id="WIXP02000006">
    <property type="protein sequence ID" value="KAF6209934.1"/>
    <property type="molecule type" value="Genomic_DNA"/>
</dbReference>
<keyword evidence="1" id="KW-0472">Membrane</keyword>
<name>A0A8S9XMV3_APOLU</name>
<reference evidence="2" key="1">
    <citation type="journal article" date="2021" name="Mol. Ecol. Resour.">
        <title>Apolygus lucorum genome provides insights into omnivorousness and mesophyll feeding.</title>
        <authorList>
            <person name="Liu Y."/>
            <person name="Liu H."/>
            <person name="Wang H."/>
            <person name="Huang T."/>
            <person name="Liu B."/>
            <person name="Yang B."/>
            <person name="Yin L."/>
            <person name="Li B."/>
            <person name="Zhang Y."/>
            <person name="Zhang S."/>
            <person name="Jiang F."/>
            <person name="Zhang X."/>
            <person name="Ren Y."/>
            <person name="Wang B."/>
            <person name="Wang S."/>
            <person name="Lu Y."/>
            <person name="Wu K."/>
            <person name="Fan W."/>
            <person name="Wang G."/>
        </authorList>
    </citation>
    <scope>NUCLEOTIDE SEQUENCE</scope>
    <source>
        <strain evidence="2">12Hb</strain>
    </source>
</reference>
<feature type="transmembrane region" description="Helical" evidence="1">
    <location>
        <begin position="199"/>
        <end position="216"/>
    </location>
</feature>
<dbReference type="AlphaFoldDB" id="A0A8S9XMV3"/>
<evidence type="ECO:0000313" key="2">
    <source>
        <dbReference type="EMBL" id="KAF6209934.1"/>
    </source>
</evidence>
<keyword evidence="1" id="KW-0812">Transmembrane</keyword>
<accession>A0A8S9XMV3</accession>
<keyword evidence="1" id="KW-1133">Transmembrane helix</keyword>
<dbReference type="Proteomes" id="UP000466442">
    <property type="component" value="Unassembled WGS sequence"/>
</dbReference>
<feature type="transmembrane region" description="Helical" evidence="1">
    <location>
        <begin position="326"/>
        <end position="346"/>
    </location>
</feature>
<protein>
    <submittedName>
        <fullName evidence="2">Uncharacterized protein</fullName>
    </submittedName>
</protein>
<keyword evidence="3" id="KW-1185">Reference proteome</keyword>
<evidence type="ECO:0000313" key="3">
    <source>
        <dbReference type="Proteomes" id="UP000466442"/>
    </source>
</evidence>
<feature type="transmembrane region" description="Helical" evidence="1">
    <location>
        <begin position="165"/>
        <end position="187"/>
    </location>
</feature>
<evidence type="ECO:0000256" key="1">
    <source>
        <dbReference type="SAM" id="Phobius"/>
    </source>
</evidence>
<comment type="caution">
    <text evidence="2">The sequence shown here is derived from an EMBL/GenBank/DDBJ whole genome shotgun (WGS) entry which is preliminary data.</text>
</comment>
<gene>
    <name evidence="2" type="ORF">GE061_015688</name>
</gene>
<feature type="transmembrane region" description="Helical" evidence="1">
    <location>
        <begin position="247"/>
        <end position="266"/>
    </location>
</feature>
<feature type="transmembrane region" description="Helical" evidence="1">
    <location>
        <begin position="286"/>
        <end position="305"/>
    </location>
</feature>
<organism evidence="2 3">
    <name type="scientific">Apolygus lucorum</name>
    <name type="common">Small green plant bug</name>
    <name type="synonym">Lygocoris lucorum</name>
    <dbReference type="NCBI Taxonomy" id="248454"/>
    <lineage>
        <taxon>Eukaryota</taxon>
        <taxon>Metazoa</taxon>
        <taxon>Ecdysozoa</taxon>
        <taxon>Arthropoda</taxon>
        <taxon>Hexapoda</taxon>
        <taxon>Insecta</taxon>
        <taxon>Pterygota</taxon>
        <taxon>Neoptera</taxon>
        <taxon>Paraneoptera</taxon>
        <taxon>Hemiptera</taxon>
        <taxon>Heteroptera</taxon>
        <taxon>Panheteroptera</taxon>
        <taxon>Cimicomorpha</taxon>
        <taxon>Miridae</taxon>
        <taxon>Mirini</taxon>
        <taxon>Apolygus</taxon>
    </lineage>
</organism>
<proteinExistence type="predicted"/>
<sequence>MEGGQGWSKVDRQKKNWPGQVLRTPKLRLPDLYKDFYKTSHGYLSETGSYKWPLILQDNPLQYNEIYSGVLWGNSLENYAFKGHNVTMPWAVLQQSTGSLRFTFDYLYEILDAVPLRALIITANYLNGFTKNVLTVDLLVENLPSGFCSARTKITSSLLEPKSSYLLELLILVLICGLLLVVIFVALYNAYFDDFWKKAISFPIVLVVTGVTYVDFKRRYSIHDKLIFNPADSYLDLHIFHEEGQDANLFLMFIPLLVFLDTLWTIRSVIGTHVFRMKLLSRVHNFVVGYILGNLLWQVVIITVPEKDSRPISVMMEFYYSKSTKSYDLELQSFQIMVVIIAVSIFHKVVMAPVICEYYYTKEAFKIDGDNLFGRIIKNCLKHDKRQKRAEYKNTEPDHKHSVRWFHIHRKVHYIHPKSEFEPTTRTTTTTISTKESIDGLENRSIDRNQHHSSVISSGLLSKLRYLEDNK</sequence>